<keyword evidence="4 10" id="KW-0808">Transferase</keyword>
<keyword evidence="3 10" id="KW-0285">Flavoprotein</keyword>
<keyword evidence="5 10" id="KW-0479">Metal-binding</keyword>
<accession>A0A0D0MRV2</accession>
<comment type="caution">
    <text evidence="12">The sequence shown here is derived from an EMBL/GenBank/DDBJ whole genome shotgun (WGS) entry which is preliminary data.</text>
</comment>
<comment type="similarity">
    <text evidence="10">Belongs to the ApbE family.</text>
</comment>
<proteinExistence type="inferred from homology"/>
<sequence length="334" mass="35554">MGISFSTWRAGGYANAAVPRRADPATLQQLGGQTMGTTWSLRFDNPRMLALEQAREAVETALARVIAQMSHWEPASDISRFNRASAGSRHVLPKEFADVMACASHWAHASEGAIDPTVGPLVACWGFGPDANPSSLPAAEVVAAVRARIGWERLQFDEASATLLQPGGIVLDLSGIAKGFAVDQGVEALHGLGLTDLLFEIGGELRGSGHRPDGQPWQVLIDGEAPVAQRIALADMAIATSGDRWHRREHEGRRWSHTIDPRNGEPVAHALASVTVLHAQCMQADALATVLTVLGPDDGLAFAERHEVAALFVSHDDTSSAPRATRAWLAQAGA</sequence>
<evidence type="ECO:0000313" key="13">
    <source>
        <dbReference type="Proteomes" id="UP000032067"/>
    </source>
</evidence>
<feature type="binding site" evidence="11">
    <location>
        <position position="175"/>
    </location>
    <ligand>
        <name>Mg(2+)</name>
        <dbReference type="ChEBI" id="CHEBI:18420"/>
    </ligand>
</feature>
<keyword evidence="6 10" id="KW-0274">FAD</keyword>
<gene>
    <name evidence="12" type="ORF">RT97_09275</name>
</gene>
<comment type="cofactor">
    <cofactor evidence="11">
        <name>Mg(2+)</name>
        <dbReference type="ChEBI" id="CHEBI:18420"/>
    </cofactor>
    <cofactor evidence="11">
        <name>Mn(2+)</name>
        <dbReference type="ChEBI" id="CHEBI:29035"/>
    </cofactor>
    <text evidence="11">Magnesium. Can also use manganese.</text>
</comment>
<evidence type="ECO:0000256" key="5">
    <source>
        <dbReference type="ARBA" id="ARBA00022723"/>
    </source>
</evidence>
<evidence type="ECO:0000256" key="6">
    <source>
        <dbReference type="ARBA" id="ARBA00022827"/>
    </source>
</evidence>
<dbReference type="EC" id="2.7.1.180" evidence="1 10"/>
<dbReference type="SUPFAM" id="SSF143631">
    <property type="entry name" value="ApbE-like"/>
    <property type="match status" value="1"/>
</dbReference>
<organism evidence="12 13">
    <name type="scientific">Variovorax paradoxus</name>
    <dbReference type="NCBI Taxonomy" id="34073"/>
    <lineage>
        <taxon>Bacteria</taxon>
        <taxon>Pseudomonadati</taxon>
        <taxon>Pseudomonadota</taxon>
        <taxon>Betaproteobacteria</taxon>
        <taxon>Burkholderiales</taxon>
        <taxon>Comamonadaceae</taxon>
        <taxon>Variovorax</taxon>
    </lineage>
</organism>
<dbReference type="Pfam" id="PF02424">
    <property type="entry name" value="ApbE"/>
    <property type="match status" value="1"/>
</dbReference>
<feature type="binding site" evidence="11">
    <location>
        <position position="289"/>
    </location>
    <ligand>
        <name>Mg(2+)</name>
        <dbReference type="ChEBI" id="CHEBI:18420"/>
    </ligand>
</feature>
<feature type="binding site" evidence="11">
    <location>
        <position position="285"/>
    </location>
    <ligand>
        <name>Mg(2+)</name>
        <dbReference type="ChEBI" id="CHEBI:18420"/>
    </ligand>
</feature>
<dbReference type="GO" id="GO:0016740">
    <property type="term" value="F:transferase activity"/>
    <property type="evidence" value="ECO:0007669"/>
    <property type="project" value="UniProtKB-UniRule"/>
</dbReference>
<comment type="catalytic activity">
    <reaction evidence="9 10">
        <text>L-threonyl-[protein] + FAD = FMN-L-threonyl-[protein] + AMP + H(+)</text>
        <dbReference type="Rhea" id="RHEA:36847"/>
        <dbReference type="Rhea" id="RHEA-COMP:11060"/>
        <dbReference type="Rhea" id="RHEA-COMP:11061"/>
        <dbReference type="ChEBI" id="CHEBI:15378"/>
        <dbReference type="ChEBI" id="CHEBI:30013"/>
        <dbReference type="ChEBI" id="CHEBI:57692"/>
        <dbReference type="ChEBI" id="CHEBI:74257"/>
        <dbReference type="ChEBI" id="CHEBI:456215"/>
        <dbReference type="EC" id="2.7.1.180"/>
    </reaction>
</comment>
<evidence type="ECO:0000256" key="10">
    <source>
        <dbReference type="PIRNR" id="PIRNR006268"/>
    </source>
</evidence>
<dbReference type="GO" id="GO:0046872">
    <property type="term" value="F:metal ion binding"/>
    <property type="evidence" value="ECO:0007669"/>
    <property type="project" value="UniProtKB-UniRule"/>
</dbReference>
<dbReference type="RefSeq" id="WP_042578496.1">
    <property type="nucleotide sequence ID" value="NZ_JXQQ01000020.1"/>
</dbReference>
<evidence type="ECO:0000256" key="4">
    <source>
        <dbReference type="ARBA" id="ARBA00022679"/>
    </source>
</evidence>
<evidence type="ECO:0000256" key="8">
    <source>
        <dbReference type="ARBA" id="ARBA00031306"/>
    </source>
</evidence>
<dbReference type="Proteomes" id="UP000032067">
    <property type="component" value="Unassembled WGS sequence"/>
</dbReference>
<name>A0A0D0MRV2_VARPD</name>
<dbReference type="AlphaFoldDB" id="A0A0D0MRV2"/>
<reference evidence="12 13" key="1">
    <citation type="submission" date="2014-12" db="EMBL/GenBank/DDBJ databases">
        <title>16Stimator: statistical estimation of ribosomal gene copy numbers from draft genome assemblies.</title>
        <authorList>
            <person name="Perisin M.A."/>
            <person name="Vetter M."/>
            <person name="Gilbert J.A."/>
            <person name="Bergelson J."/>
        </authorList>
    </citation>
    <scope>NUCLEOTIDE SEQUENCE [LARGE SCALE GENOMIC DNA]</scope>
    <source>
        <strain evidence="12 13">MEDvA23</strain>
    </source>
</reference>
<dbReference type="EMBL" id="JXQQ01000020">
    <property type="protein sequence ID" value="KIQ33579.1"/>
    <property type="molecule type" value="Genomic_DNA"/>
</dbReference>
<evidence type="ECO:0000256" key="2">
    <source>
        <dbReference type="ARBA" id="ARBA00016337"/>
    </source>
</evidence>
<dbReference type="Gene3D" id="3.10.520.10">
    <property type="entry name" value="ApbE-like domains"/>
    <property type="match status" value="1"/>
</dbReference>
<keyword evidence="7 10" id="KW-0460">Magnesium</keyword>
<evidence type="ECO:0000256" key="1">
    <source>
        <dbReference type="ARBA" id="ARBA00011955"/>
    </source>
</evidence>
<evidence type="ECO:0000256" key="9">
    <source>
        <dbReference type="ARBA" id="ARBA00048540"/>
    </source>
</evidence>
<evidence type="ECO:0000256" key="11">
    <source>
        <dbReference type="PIRSR" id="PIRSR006268-2"/>
    </source>
</evidence>
<dbReference type="PANTHER" id="PTHR30040:SF2">
    <property type="entry name" value="FAD:PROTEIN FMN TRANSFERASE"/>
    <property type="match status" value="1"/>
</dbReference>
<protein>
    <recommendedName>
        <fullName evidence="2 10">FAD:protein FMN transferase</fullName>
        <ecNumber evidence="1 10">2.7.1.180</ecNumber>
    </recommendedName>
    <alternativeName>
        <fullName evidence="8 10">Flavin transferase</fullName>
    </alternativeName>
</protein>
<dbReference type="PANTHER" id="PTHR30040">
    <property type="entry name" value="THIAMINE BIOSYNTHESIS LIPOPROTEIN APBE"/>
    <property type="match status" value="1"/>
</dbReference>
<dbReference type="PIRSF" id="PIRSF006268">
    <property type="entry name" value="ApbE"/>
    <property type="match status" value="1"/>
</dbReference>
<dbReference type="InterPro" id="IPR003374">
    <property type="entry name" value="ApbE-like_sf"/>
</dbReference>
<dbReference type="OrthoDB" id="9778595at2"/>
<dbReference type="InterPro" id="IPR024932">
    <property type="entry name" value="ApbE"/>
</dbReference>
<evidence type="ECO:0000256" key="7">
    <source>
        <dbReference type="ARBA" id="ARBA00022842"/>
    </source>
</evidence>
<evidence type="ECO:0000256" key="3">
    <source>
        <dbReference type="ARBA" id="ARBA00022630"/>
    </source>
</evidence>
<evidence type="ECO:0000313" key="12">
    <source>
        <dbReference type="EMBL" id="KIQ33579.1"/>
    </source>
</evidence>